<dbReference type="AlphaFoldDB" id="A0A371B6F6"/>
<name>A0A371B6F6_9SPHN</name>
<evidence type="ECO:0000313" key="1">
    <source>
        <dbReference type="EMBL" id="RDV02981.1"/>
    </source>
</evidence>
<evidence type="ECO:0000313" key="2">
    <source>
        <dbReference type="Proteomes" id="UP000263833"/>
    </source>
</evidence>
<dbReference type="Pfam" id="PF08811">
    <property type="entry name" value="DUF1800"/>
    <property type="match status" value="1"/>
</dbReference>
<comment type="caution">
    <text evidence="1">The sequence shown here is derived from an EMBL/GenBank/DDBJ whole genome shotgun (WGS) entry which is preliminary data.</text>
</comment>
<protein>
    <submittedName>
        <fullName evidence="1">DUF1800 domain-containing protein</fullName>
    </submittedName>
</protein>
<gene>
    <name evidence="1" type="ORF">DXH95_13815</name>
</gene>
<sequence length="474" mass="51075">MAVDAAIALNRFGLGAIPGIPVAANPKYSLLDQLEKFDSTPTPIGALPPSRELVLAVRELGMERRERKSKAATQDAQAETAEKQLNGYRKAVRDQYVKAVDARMGVALASTNSFAERLVHFWANHFALSIDKIAIVGLAGSFEFEAIRPHILGNLADLLRASTWHPAMLLYLDQAQSIGPNSPLAKRVGARSNREIGLNENLAREILELHTLGDRSAYSQADVTEFARAMTGLTVGGLGRARIQRLVGSDAKPGEAIFVEALHEPGTRRIVGRTYAQNGAKALSAIISDLARHPATARHIAIKLARHFIADDPPASLVAKLEANFLKTGGDLPALYRTLVEAPESWVPQQAKFKSPWEWTISALRALSITAIPGKAQAAVALFNQMGQPVWKPGSPKGYGDITADWAGPAGLMRRVETAGRFAKLAANRVDARTLATAILPGSMTATTAEHIARAESPEQGLALLLVSPEFLRR</sequence>
<accession>A0A371B6F6</accession>
<dbReference type="InterPro" id="IPR014917">
    <property type="entry name" value="DUF1800"/>
</dbReference>
<dbReference type="RefSeq" id="WP_115550085.1">
    <property type="nucleotide sequence ID" value="NZ_QRGP01000002.1"/>
</dbReference>
<reference evidence="2" key="1">
    <citation type="submission" date="2018-08" db="EMBL/GenBank/DDBJ databases">
        <authorList>
            <person name="Kim S.-J."/>
            <person name="Jung G.-Y."/>
        </authorList>
    </citation>
    <scope>NUCLEOTIDE SEQUENCE [LARGE SCALE GENOMIC DNA]</scope>
    <source>
        <strain evidence="2">GY_G</strain>
    </source>
</reference>
<dbReference type="EMBL" id="QRGP01000002">
    <property type="protein sequence ID" value="RDV02981.1"/>
    <property type="molecule type" value="Genomic_DNA"/>
</dbReference>
<keyword evidence="2" id="KW-1185">Reference proteome</keyword>
<organism evidence="1 2">
    <name type="scientific">Sphingorhabdus pulchriflava</name>
    <dbReference type="NCBI Taxonomy" id="2292257"/>
    <lineage>
        <taxon>Bacteria</taxon>
        <taxon>Pseudomonadati</taxon>
        <taxon>Pseudomonadota</taxon>
        <taxon>Alphaproteobacteria</taxon>
        <taxon>Sphingomonadales</taxon>
        <taxon>Sphingomonadaceae</taxon>
        <taxon>Sphingorhabdus</taxon>
    </lineage>
</organism>
<proteinExistence type="predicted"/>
<dbReference type="Proteomes" id="UP000263833">
    <property type="component" value="Unassembled WGS sequence"/>
</dbReference>
<dbReference type="OrthoDB" id="9772295at2"/>